<comment type="caution">
    <text evidence="1">The sequence shown here is derived from an EMBL/GenBank/DDBJ whole genome shotgun (WGS) entry which is preliminary data.</text>
</comment>
<sequence>SIESQAKNTQVLGDVAVALVRLKEAAGEIPDQTTTEILVKGSEAYQDEFDAILVAVEAVPDEKATTVSANVDVPSIAAAKDYITVQLDDGTDFTIEVKTDQAGIDTAKAKIEELPSDKEIELRLKGDIDIELANIKAQADTIQTSMEWTAKVDIAEAEAAADIVIALSSDISEMFANTGDVLIGLAGTLSGLHGLSRLQVFEFMEEEARNRAELLLLEKEMTTAQVALINARTAALEKGGGLITIEANNIEPELQLVLQRILELT</sequence>
<evidence type="ECO:0000313" key="1">
    <source>
        <dbReference type="EMBL" id="GAF99939.1"/>
    </source>
</evidence>
<accession>X0U323</accession>
<organism evidence="1">
    <name type="scientific">marine sediment metagenome</name>
    <dbReference type="NCBI Taxonomy" id="412755"/>
    <lineage>
        <taxon>unclassified sequences</taxon>
        <taxon>metagenomes</taxon>
        <taxon>ecological metagenomes</taxon>
    </lineage>
</organism>
<reference evidence="1" key="1">
    <citation type="journal article" date="2014" name="Front. Microbiol.">
        <title>High frequency of phylogenetically diverse reductive dehalogenase-homologous genes in deep subseafloor sedimentary metagenomes.</title>
        <authorList>
            <person name="Kawai M."/>
            <person name="Futagami T."/>
            <person name="Toyoda A."/>
            <person name="Takaki Y."/>
            <person name="Nishi S."/>
            <person name="Hori S."/>
            <person name="Arai W."/>
            <person name="Tsubouchi T."/>
            <person name="Morono Y."/>
            <person name="Uchiyama I."/>
            <person name="Ito T."/>
            <person name="Fujiyama A."/>
            <person name="Inagaki F."/>
            <person name="Takami H."/>
        </authorList>
    </citation>
    <scope>NUCLEOTIDE SEQUENCE</scope>
    <source>
        <strain evidence="1">Expedition CK06-06</strain>
    </source>
</reference>
<dbReference type="EMBL" id="BARS01027601">
    <property type="protein sequence ID" value="GAF99939.1"/>
    <property type="molecule type" value="Genomic_DNA"/>
</dbReference>
<protein>
    <submittedName>
        <fullName evidence="1">Uncharacterized protein</fullName>
    </submittedName>
</protein>
<proteinExistence type="predicted"/>
<feature type="non-terminal residue" evidence="1">
    <location>
        <position position="1"/>
    </location>
</feature>
<dbReference type="AlphaFoldDB" id="X0U323"/>
<feature type="non-terminal residue" evidence="1">
    <location>
        <position position="265"/>
    </location>
</feature>
<gene>
    <name evidence="1" type="ORF">S01H1_43331</name>
</gene>
<name>X0U323_9ZZZZ</name>